<feature type="transmembrane region" description="Helical" evidence="6">
    <location>
        <begin position="166"/>
        <end position="191"/>
    </location>
</feature>
<dbReference type="InterPro" id="IPR051843">
    <property type="entry name" value="CPA1_transporter"/>
</dbReference>
<evidence type="ECO:0000256" key="6">
    <source>
        <dbReference type="SAM" id="Phobius"/>
    </source>
</evidence>
<feature type="transmembrane region" description="Helical" evidence="6">
    <location>
        <begin position="303"/>
        <end position="322"/>
    </location>
</feature>
<feature type="transmembrane region" description="Helical" evidence="6">
    <location>
        <begin position="233"/>
        <end position="257"/>
    </location>
</feature>
<feature type="transmembrane region" description="Helical" evidence="6">
    <location>
        <begin position="360"/>
        <end position="378"/>
    </location>
</feature>
<keyword evidence="3 6" id="KW-0812">Transmembrane</keyword>
<evidence type="ECO:0000256" key="4">
    <source>
        <dbReference type="ARBA" id="ARBA00022989"/>
    </source>
</evidence>
<dbReference type="AlphaFoldDB" id="A0A310SRD2"/>
<accession>A0A310SRD2</accession>
<dbReference type="InterPro" id="IPR006153">
    <property type="entry name" value="Cation/H_exchanger_TM"/>
</dbReference>
<feature type="transmembrane region" description="Helical" evidence="6">
    <location>
        <begin position="51"/>
        <end position="71"/>
    </location>
</feature>
<comment type="subcellular location">
    <subcellularLocation>
        <location evidence="1">Membrane</location>
        <topology evidence="1">Multi-pass membrane protein</topology>
    </subcellularLocation>
</comment>
<feature type="transmembrane region" description="Helical" evidence="6">
    <location>
        <begin position="197"/>
        <end position="221"/>
    </location>
</feature>
<feature type="domain" description="Cation/H+ exchanger transmembrane" evidence="7">
    <location>
        <begin position="93"/>
        <end position="476"/>
    </location>
</feature>
<comment type="similarity">
    <text evidence="2">Belongs to the monovalent cation:proton antiporter 1 (CPA1) transporter (TC 2.A.36) family.</text>
</comment>
<dbReference type="OrthoDB" id="423807at2759"/>
<evidence type="ECO:0000256" key="1">
    <source>
        <dbReference type="ARBA" id="ARBA00004141"/>
    </source>
</evidence>
<evidence type="ECO:0000256" key="2">
    <source>
        <dbReference type="ARBA" id="ARBA00007367"/>
    </source>
</evidence>
<feature type="transmembrane region" description="Helical" evidence="6">
    <location>
        <begin position="83"/>
        <end position="102"/>
    </location>
</feature>
<feature type="transmembrane region" description="Helical" evidence="6">
    <location>
        <begin position="423"/>
        <end position="444"/>
    </location>
</feature>
<keyword evidence="9" id="KW-1185">Reference proteome</keyword>
<reference evidence="8 9" key="1">
    <citation type="submission" date="2015-07" db="EMBL/GenBank/DDBJ databases">
        <title>The genome of Eufriesea mexicana.</title>
        <authorList>
            <person name="Pan H."/>
            <person name="Kapheim K."/>
        </authorList>
    </citation>
    <scope>NUCLEOTIDE SEQUENCE [LARGE SCALE GENOMIC DNA]</scope>
    <source>
        <strain evidence="8">0111107269</strain>
        <tissue evidence="8">Whole body</tissue>
    </source>
</reference>
<feature type="transmembrane region" description="Helical" evidence="6">
    <location>
        <begin position="464"/>
        <end position="490"/>
    </location>
</feature>
<evidence type="ECO:0000256" key="5">
    <source>
        <dbReference type="ARBA" id="ARBA00023136"/>
    </source>
</evidence>
<keyword evidence="4 6" id="KW-1133">Transmembrane helix</keyword>
<dbReference type="EMBL" id="KQ761343">
    <property type="protein sequence ID" value="OAD57881.1"/>
    <property type="molecule type" value="Genomic_DNA"/>
</dbReference>
<dbReference type="PANTHER" id="PTHR31102:SF1">
    <property type="entry name" value="CATION_H+ EXCHANGER DOMAIN-CONTAINING PROTEIN"/>
    <property type="match status" value="1"/>
</dbReference>
<proteinExistence type="inferred from homology"/>
<name>A0A310SRD2_9HYME</name>
<gene>
    <name evidence="8" type="ORF">WN48_01419</name>
</gene>
<organism evidence="8 9">
    <name type="scientific">Eufriesea mexicana</name>
    <dbReference type="NCBI Taxonomy" id="516756"/>
    <lineage>
        <taxon>Eukaryota</taxon>
        <taxon>Metazoa</taxon>
        <taxon>Ecdysozoa</taxon>
        <taxon>Arthropoda</taxon>
        <taxon>Hexapoda</taxon>
        <taxon>Insecta</taxon>
        <taxon>Pterygota</taxon>
        <taxon>Neoptera</taxon>
        <taxon>Endopterygota</taxon>
        <taxon>Hymenoptera</taxon>
        <taxon>Apocrita</taxon>
        <taxon>Aculeata</taxon>
        <taxon>Apoidea</taxon>
        <taxon>Anthophila</taxon>
        <taxon>Apidae</taxon>
        <taxon>Eufriesea</taxon>
    </lineage>
</organism>
<dbReference type="GO" id="GO:1902600">
    <property type="term" value="P:proton transmembrane transport"/>
    <property type="evidence" value="ECO:0007669"/>
    <property type="project" value="InterPro"/>
</dbReference>
<protein>
    <submittedName>
        <fullName evidence="8">Sodium/hydrogen exchanger 9B1</fullName>
    </submittedName>
</protein>
<dbReference type="Proteomes" id="UP000250275">
    <property type="component" value="Unassembled WGS sequence"/>
</dbReference>
<dbReference type="PANTHER" id="PTHR31102">
    <property type="match status" value="1"/>
</dbReference>
<evidence type="ECO:0000259" key="7">
    <source>
        <dbReference type="Pfam" id="PF00999"/>
    </source>
</evidence>
<dbReference type="GO" id="GO:0015297">
    <property type="term" value="F:antiporter activity"/>
    <property type="evidence" value="ECO:0007669"/>
    <property type="project" value="InterPro"/>
</dbReference>
<sequence>MKMSGERKQEDDYEDITLCHRMTICHPLIRNIIITEPVFKYLGRSLTWAKLFQVTTVVMMTSLGWAILYFILGDTMLPTNDGFGLFVLAIFSSCLGSWLPLIPYLNLPPVFGMLVAGLIVRNSGLYNIHEELGEVTTSKIRTFCLTFIMIRAGLQLSTTSLKEHPIFILILAIVPCSIEMLVLAIYCKYILSYHWDWSIMTGTILSCMSPVVTVNCLLALAEQGYGENKGLTTILCTAACIDNVHIVSLFAVCYSIVFAKDGKAMYWHYIYVGLRDSILGMLAGTFLGICFVFFPHRSHKYISWYRITCLVLGSLTCTTATAKLTVSGAGYLATLVMSFVSIIGWRILSASFDTTTFRQAAFLLWQIVQPILVGVIGADIELTHWSLSRFGLHLSCILMGLLGRSVAAYLTMMRTPFTWKERLFVVVCWLPKGTIQAALGPMAYEHLRSNENKLEDINVALDIVRISVITILFLAPIGSSLITFTGPVLLEQTTVEQRQRARELSYLRTLSLLPTLDPNIDGDRDAE</sequence>
<dbReference type="GO" id="GO:0016020">
    <property type="term" value="C:membrane"/>
    <property type="evidence" value="ECO:0007669"/>
    <property type="project" value="UniProtKB-SubCell"/>
</dbReference>
<evidence type="ECO:0000313" key="9">
    <source>
        <dbReference type="Proteomes" id="UP000250275"/>
    </source>
</evidence>
<keyword evidence="5 6" id="KW-0472">Membrane</keyword>
<evidence type="ECO:0000313" key="8">
    <source>
        <dbReference type="EMBL" id="OAD57881.1"/>
    </source>
</evidence>
<feature type="transmembrane region" description="Helical" evidence="6">
    <location>
        <begin position="390"/>
        <end position="411"/>
    </location>
</feature>
<feature type="transmembrane region" description="Helical" evidence="6">
    <location>
        <begin position="328"/>
        <end position="348"/>
    </location>
</feature>
<feature type="transmembrane region" description="Helical" evidence="6">
    <location>
        <begin position="277"/>
        <end position="296"/>
    </location>
</feature>
<evidence type="ECO:0000256" key="3">
    <source>
        <dbReference type="ARBA" id="ARBA00022692"/>
    </source>
</evidence>
<dbReference type="Pfam" id="PF00999">
    <property type="entry name" value="Na_H_Exchanger"/>
    <property type="match status" value="1"/>
</dbReference>